<sequence length="91" mass="10412">MGWRWKRLQRKQLPPRCTLQAHTDSSRGSRGAESRQNGHKRFLTEYFLLQSEDKDGKGLGRGARWQSVKFPPVFILGSQPTSPSSQELLSK</sequence>
<accession>A0AAD9BDZ3</accession>
<reference evidence="2" key="1">
    <citation type="submission" date="2023-04" db="EMBL/GenBank/DDBJ databases">
        <title>Chromosome-level genome of Chaenocephalus aceratus.</title>
        <authorList>
            <person name="Park H."/>
        </authorList>
    </citation>
    <scope>NUCLEOTIDE SEQUENCE</scope>
    <source>
        <strain evidence="2">DE</strain>
        <tissue evidence="2">Muscle</tissue>
    </source>
</reference>
<comment type="caution">
    <text evidence="2">The sequence shown here is derived from an EMBL/GenBank/DDBJ whole genome shotgun (WGS) entry which is preliminary data.</text>
</comment>
<feature type="compositionally biased region" description="Basic and acidic residues" evidence="1">
    <location>
        <begin position="24"/>
        <end position="33"/>
    </location>
</feature>
<dbReference type="Proteomes" id="UP001228049">
    <property type="component" value="Unassembled WGS sequence"/>
</dbReference>
<dbReference type="EMBL" id="JASDAP010000024">
    <property type="protein sequence ID" value="KAK1882102.1"/>
    <property type="molecule type" value="Genomic_DNA"/>
</dbReference>
<protein>
    <submittedName>
        <fullName evidence="2">SET domain containing protein 7</fullName>
    </submittedName>
</protein>
<dbReference type="AlphaFoldDB" id="A0AAD9BDZ3"/>
<proteinExistence type="predicted"/>
<feature type="region of interest" description="Disordered" evidence="1">
    <location>
        <begin position="14"/>
        <end position="38"/>
    </location>
</feature>
<gene>
    <name evidence="2" type="ORF">KUDE01_025264</name>
</gene>
<evidence type="ECO:0000313" key="3">
    <source>
        <dbReference type="Proteomes" id="UP001228049"/>
    </source>
</evidence>
<keyword evidence="3" id="KW-1185">Reference proteome</keyword>
<name>A0AAD9BDZ3_DISEL</name>
<evidence type="ECO:0000313" key="2">
    <source>
        <dbReference type="EMBL" id="KAK1882102.1"/>
    </source>
</evidence>
<evidence type="ECO:0000256" key="1">
    <source>
        <dbReference type="SAM" id="MobiDB-lite"/>
    </source>
</evidence>
<organism evidence="2 3">
    <name type="scientific">Dissostichus eleginoides</name>
    <name type="common">Patagonian toothfish</name>
    <name type="synonym">Dissostichus amissus</name>
    <dbReference type="NCBI Taxonomy" id="100907"/>
    <lineage>
        <taxon>Eukaryota</taxon>
        <taxon>Metazoa</taxon>
        <taxon>Chordata</taxon>
        <taxon>Craniata</taxon>
        <taxon>Vertebrata</taxon>
        <taxon>Euteleostomi</taxon>
        <taxon>Actinopterygii</taxon>
        <taxon>Neopterygii</taxon>
        <taxon>Teleostei</taxon>
        <taxon>Neoteleostei</taxon>
        <taxon>Acanthomorphata</taxon>
        <taxon>Eupercaria</taxon>
        <taxon>Perciformes</taxon>
        <taxon>Notothenioidei</taxon>
        <taxon>Nototheniidae</taxon>
        <taxon>Dissostichus</taxon>
    </lineage>
</organism>